<feature type="region of interest" description="Disordered" evidence="1">
    <location>
        <begin position="159"/>
        <end position="274"/>
    </location>
</feature>
<dbReference type="AlphaFoldDB" id="A0A0C9ZWY8"/>
<feature type="compositionally biased region" description="Polar residues" evidence="1">
    <location>
        <begin position="244"/>
        <end position="269"/>
    </location>
</feature>
<dbReference type="EMBL" id="KN833686">
    <property type="protein sequence ID" value="KIK30539.1"/>
    <property type="molecule type" value="Genomic_DNA"/>
</dbReference>
<sequence length="318" mass="34667">MALLYQRYSVPAVKLPEDWRDVIDRVVSKERHSTLPTINTVVDGDVLAGDTDGEIEGERQSQASTEFGTTRSFTFAPPSPCETCYGEAVPRPDSPTPWSRPAGKRRTQAEYRPPTPPLPRRHSQSPELSEESLTIAISQEVSDGEMAPTSIPKTIGLKARSLPPIPTHNGQKPNIPSPLPAPRPVRPLPDVRKVPLPTPPPSWSTHEHPISSYPSSRGFASLEKVSPTLRSASPTQTPSPSTPYSEKNISRSTRATSMKSEQNPHNPSVEQMRARNDVSAVSKGLPARPGTLRQVVARGLDGLKRLRVLVASAILCRS</sequence>
<keyword evidence="3" id="KW-1185">Reference proteome</keyword>
<feature type="compositionally biased region" description="Low complexity" evidence="1">
    <location>
        <begin position="231"/>
        <end position="243"/>
    </location>
</feature>
<reference evidence="2 3" key="1">
    <citation type="submission" date="2014-04" db="EMBL/GenBank/DDBJ databases">
        <authorList>
            <consortium name="DOE Joint Genome Institute"/>
            <person name="Kuo A."/>
            <person name="Kohler A."/>
            <person name="Costa M.D."/>
            <person name="Nagy L.G."/>
            <person name="Floudas D."/>
            <person name="Copeland A."/>
            <person name="Barry K.W."/>
            <person name="Cichocki N."/>
            <person name="Veneault-Fourrey C."/>
            <person name="LaButti K."/>
            <person name="Lindquist E.A."/>
            <person name="Lipzen A."/>
            <person name="Lundell T."/>
            <person name="Morin E."/>
            <person name="Murat C."/>
            <person name="Sun H."/>
            <person name="Tunlid A."/>
            <person name="Henrissat B."/>
            <person name="Grigoriev I.V."/>
            <person name="Hibbett D.S."/>
            <person name="Martin F."/>
            <person name="Nordberg H.P."/>
            <person name="Cantor M.N."/>
            <person name="Hua S.X."/>
        </authorList>
    </citation>
    <scope>NUCLEOTIDE SEQUENCE [LARGE SCALE GENOMIC DNA]</scope>
    <source>
        <strain evidence="2 3">441</strain>
    </source>
</reference>
<feature type="compositionally biased region" description="Pro residues" evidence="1">
    <location>
        <begin position="175"/>
        <end position="187"/>
    </location>
</feature>
<feature type="region of interest" description="Disordered" evidence="1">
    <location>
        <begin position="84"/>
        <end position="131"/>
    </location>
</feature>
<feature type="compositionally biased region" description="Polar residues" evidence="1">
    <location>
        <begin position="60"/>
        <end position="73"/>
    </location>
</feature>
<accession>A0A0C9ZWY8</accession>
<name>A0A0C9ZWY8_9AGAM</name>
<proteinExistence type="predicted"/>
<dbReference type="Proteomes" id="UP000054018">
    <property type="component" value="Unassembled WGS sequence"/>
</dbReference>
<evidence type="ECO:0000256" key="1">
    <source>
        <dbReference type="SAM" id="MobiDB-lite"/>
    </source>
</evidence>
<organism evidence="2 3">
    <name type="scientific">Pisolithus microcarpus 441</name>
    <dbReference type="NCBI Taxonomy" id="765257"/>
    <lineage>
        <taxon>Eukaryota</taxon>
        <taxon>Fungi</taxon>
        <taxon>Dikarya</taxon>
        <taxon>Basidiomycota</taxon>
        <taxon>Agaricomycotina</taxon>
        <taxon>Agaricomycetes</taxon>
        <taxon>Agaricomycetidae</taxon>
        <taxon>Boletales</taxon>
        <taxon>Sclerodermatineae</taxon>
        <taxon>Pisolithaceae</taxon>
        <taxon>Pisolithus</taxon>
    </lineage>
</organism>
<dbReference type="HOGENOM" id="CLU_850261_0_0_1"/>
<evidence type="ECO:0000313" key="3">
    <source>
        <dbReference type="Proteomes" id="UP000054018"/>
    </source>
</evidence>
<gene>
    <name evidence="2" type="ORF">PISMIDRAFT_298154</name>
</gene>
<feature type="region of interest" description="Disordered" evidence="1">
    <location>
        <begin position="55"/>
        <end position="74"/>
    </location>
</feature>
<dbReference type="OrthoDB" id="3230513at2759"/>
<reference evidence="3" key="2">
    <citation type="submission" date="2015-01" db="EMBL/GenBank/DDBJ databases">
        <title>Evolutionary Origins and Diversification of the Mycorrhizal Mutualists.</title>
        <authorList>
            <consortium name="DOE Joint Genome Institute"/>
            <consortium name="Mycorrhizal Genomics Consortium"/>
            <person name="Kohler A."/>
            <person name="Kuo A."/>
            <person name="Nagy L.G."/>
            <person name="Floudas D."/>
            <person name="Copeland A."/>
            <person name="Barry K.W."/>
            <person name="Cichocki N."/>
            <person name="Veneault-Fourrey C."/>
            <person name="LaButti K."/>
            <person name="Lindquist E.A."/>
            <person name="Lipzen A."/>
            <person name="Lundell T."/>
            <person name="Morin E."/>
            <person name="Murat C."/>
            <person name="Riley R."/>
            <person name="Ohm R."/>
            <person name="Sun H."/>
            <person name="Tunlid A."/>
            <person name="Henrissat B."/>
            <person name="Grigoriev I.V."/>
            <person name="Hibbett D.S."/>
            <person name="Martin F."/>
        </authorList>
    </citation>
    <scope>NUCLEOTIDE SEQUENCE [LARGE SCALE GENOMIC DNA]</scope>
    <source>
        <strain evidence="3">441</strain>
    </source>
</reference>
<protein>
    <submittedName>
        <fullName evidence="2">Uncharacterized protein</fullName>
    </submittedName>
</protein>
<evidence type="ECO:0000313" key="2">
    <source>
        <dbReference type="EMBL" id="KIK30539.1"/>
    </source>
</evidence>